<dbReference type="PROSITE" id="PS00893">
    <property type="entry name" value="NUDIX_BOX"/>
    <property type="match status" value="1"/>
</dbReference>
<dbReference type="PANTHER" id="PTHR10885">
    <property type="entry name" value="ISOPENTENYL-DIPHOSPHATE DELTA-ISOMERASE"/>
    <property type="match status" value="1"/>
</dbReference>
<evidence type="ECO:0000313" key="4">
    <source>
        <dbReference type="Proteomes" id="UP000178419"/>
    </source>
</evidence>
<dbReference type="InterPro" id="IPR000086">
    <property type="entry name" value="NUDIX_hydrolase_dom"/>
</dbReference>
<feature type="domain" description="Nudix hydrolase" evidence="2">
    <location>
        <begin position="31"/>
        <end position="162"/>
    </location>
</feature>
<evidence type="ECO:0000313" key="3">
    <source>
        <dbReference type="EMBL" id="OGM21352.1"/>
    </source>
</evidence>
<dbReference type="PROSITE" id="PS51462">
    <property type="entry name" value="NUDIX"/>
    <property type="match status" value="1"/>
</dbReference>
<proteinExistence type="predicted"/>
<sequence length="173" mass="20177">MNKDELLDLVNKKDEVIGTVWKSEAHKNPKLIHREIAVAVFNQNGEVLLQRRSLNKSKGPGKWQITVAGHVSAGEDPRDAVAREVYEELGFKIKPVYFTKEFWRSKDGNEARFFWIYYSLIKSKPVLKPDMAEVMDTKWIKPSEIENFINKNNYSIDHKSFKMIIKLSKFLFS</sequence>
<dbReference type="GO" id="GO:0016787">
    <property type="term" value="F:hydrolase activity"/>
    <property type="evidence" value="ECO:0007669"/>
    <property type="project" value="UniProtKB-KW"/>
</dbReference>
<name>A0A1F7Y254_9BACT</name>
<gene>
    <name evidence="3" type="ORF">A2714_02550</name>
</gene>
<organism evidence="3 4">
    <name type="scientific">Candidatus Woesebacteria bacterium RIFCSPHIGHO2_01_FULL_38_9</name>
    <dbReference type="NCBI Taxonomy" id="1802492"/>
    <lineage>
        <taxon>Bacteria</taxon>
        <taxon>Candidatus Woeseibacteriota</taxon>
    </lineage>
</organism>
<dbReference type="EMBL" id="MGGE01000019">
    <property type="protein sequence ID" value="OGM21352.1"/>
    <property type="molecule type" value="Genomic_DNA"/>
</dbReference>
<dbReference type="InterPro" id="IPR020084">
    <property type="entry name" value="NUDIX_hydrolase_CS"/>
</dbReference>
<dbReference type="Gene3D" id="3.90.79.10">
    <property type="entry name" value="Nucleoside Triphosphate Pyrophosphohydrolase"/>
    <property type="match status" value="1"/>
</dbReference>
<dbReference type="PANTHER" id="PTHR10885:SF0">
    <property type="entry name" value="ISOPENTENYL-DIPHOSPHATE DELTA-ISOMERASE"/>
    <property type="match status" value="1"/>
</dbReference>
<evidence type="ECO:0000256" key="1">
    <source>
        <dbReference type="ARBA" id="ARBA00022801"/>
    </source>
</evidence>
<keyword evidence="1" id="KW-0378">Hydrolase</keyword>
<reference evidence="3 4" key="1">
    <citation type="journal article" date="2016" name="Nat. Commun.">
        <title>Thousands of microbial genomes shed light on interconnected biogeochemical processes in an aquifer system.</title>
        <authorList>
            <person name="Anantharaman K."/>
            <person name="Brown C.T."/>
            <person name="Hug L.A."/>
            <person name="Sharon I."/>
            <person name="Castelle C.J."/>
            <person name="Probst A.J."/>
            <person name="Thomas B.C."/>
            <person name="Singh A."/>
            <person name="Wilkins M.J."/>
            <person name="Karaoz U."/>
            <person name="Brodie E.L."/>
            <person name="Williams K.H."/>
            <person name="Hubbard S.S."/>
            <person name="Banfield J.F."/>
        </authorList>
    </citation>
    <scope>NUCLEOTIDE SEQUENCE [LARGE SCALE GENOMIC DNA]</scope>
</reference>
<dbReference type="Proteomes" id="UP000178419">
    <property type="component" value="Unassembled WGS sequence"/>
</dbReference>
<dbReference type="SUPFAM" id="SSF55811">
    <property type="entry name" value="Nudix"/>
    <property type="match status" value="1"/>
</dbReference>
<accession>A0A1F7Y254</accession>
<protein>
    <recommendedName>
        <fullName evidence="2">Nudix hydrolase domain-containing protein</fullName>
    </recommendedName>
</protein>
<dbReference type="Pfam" id="PF00293">
    <property type="entry name" value="NUDIX"/>
    <property type="match status" value="1"/>
</dbReference>
<dbReference type="AlphaFoldDB" id="A0A1F7Y254"/>
<evidence type="ECO:0000259" key="2">
    <source>
        <dbReference type="PROSITE" id="PS51462"/>
    </source>
</evidence>
<comment type="caution">
    <text evidence="3">The sequence shown here is derived from an EMBL/GenBank/DDBJ whole genome shotgun (WGS) entry which is preliminary data.</text>
</comment>
<dbReference type="InterPro" id="IPR015797">
    <property type="entry name" value="NUDIX_hydrolase-like_dom_sf"/>
</dbReference>